<keyword evidence="2" id="KW-1185">Reference proteome</keyword>
<dbReference type="RefSeq" id="WP_136386491.1">
    <property type="nucleotide sequence ID" value="NZ_SSOD01000018.1"/>
</dbReference>
<name>A0A4S4AES1_9RHOO</name>
<protein>
    <submittedName>
        <fullName evidence="1">Type III secretion system chaperone</fullName>
    </submittedName>
</protein>
<evidence type="ECO:0000313" key="2">
    <source>
        <dbReference type="Proteomes" id="UP000307956"/>
    </source>
</evidence>
<reference evidence="1 2" key="1">
    <citation type="submission" date="2019-04" db="EMBL/GenBank/DDBJ databases">
        <title>Azoarcus rhizosphaerae sp. nov. isolated from rhizosphere of Ficus religiosa.</title>
        <authorList>
            <person name="Lin S.-Y."/>
            <person name="Hameed A."/>
            <person name="Hsu Y.-H."/>
            <person name="Young C.-C."/>
        </authorList>
    </citation>
    <scope>NUCLEOTIDE SEQUENCE [LARGE SCALE GENOMIC DNA]</scope>
    <source>
        <strain evidence="1 2">CC-YHH848</strain>
    </source>
</reference>
<sequence length="148" mass="15453">MHPRHLTEELGRHLGVPLALDDAGLARLIVDGQLTLDFELDAGQDRLLAYAVIGTPPGGGREALFAELLAANLFGAETGRASPALDSTRGELLLWLAFDDGTDVQDALAALGDLVTQATYWRSRLAGNGATSPASSALPPELAAVLRA</sequence>
<dbReference type="EMBL" id="SSOD01000018">
    <property type="protein sequence ID" value="THF57286.1"/>
    <property type="molecule type" value="Genomic_DNA"/>
</dbReference>
<comment type="caution">
    <text evidence="1">The sequence shown here is derived from an EMBL/GenBank/DDBJ whole genome shotgun (WGS) entry which is preliminary data.</text>
</comment>
<dbReference type="SUPFAM" id="SSF69635">
    <property type="entry name" value="Type III secretory system chaperone-like"/>
    <property type="match status" value="1"/>
</dbReference>
<proteinExistence type="predicted"/>
<dbReference type="OrthoDB" id="7061031at2"/>
<gene>
    <name evidence="1" type="ORF">E6O51_18490</name>
</gene>
<accession>A0A4S4AES1</accession>
<dbReference type="InterPro" id="IPR010261">
    <property type="entry name" value="Tir_chaperone"/>
</dbReference>
<evidence type="ECO:0000313" key="1">
    <source>
        <dbReference type="EMBL" id="THF57286.1"/>
    </source>
</evidence>
<dbReference type="AlphaFoldDB" id="A0A4S4AES1"/>
<dbReference type="CDD" id="cd16364">
    <property type="entry name" value="T3SC_I-like"/>
    <property type="match status" value="1"/>
</dbReference>
<dbReference type="Proteomes" id="UP000307956">
    <property type="component" value="Unassembled WGS sequence"/>
</dbReference>
<dbReference type="GO" id="GO:0030254">
    <property type="term" value="P:protein secretion by the type III secretion system"/>
    <property type="evidence" value="ECO:0007669"/>
    <property type="project" value="InterPro"/>
</dbReference>
<dbReference type="Pfam" id="PF05932">
    <property type="entry name" value="CesT"/>
    <property type="match status" value="1"/>
</dbReference>
<organism evidence="1 2">
    <name type="scientific">Pseudothauera rhizosphaerae</name>
    <dbReference type="NCBI Taxonomy" id="2565932"/>
    <lineage>
        <taxon>Bacteria</taxon>
        <taxon>Pseudomonadati</taxon>
        <taxon>Pseudomonadota</taxon>
        <taxon>Betaproteobacteria</taxon>
        <taxon>Rhodocyclales</taxon>
        <taxon>Zoogloeaceae</taxon>
        <taxon>Pseudothauera</taxon>
    </lineage>
</organism>
<dbReference type="Gene3D" id="3.30.1460.10">
    <property type="match status" value="1"/>
</dbReference>